<proteinExistence type="predicted"/>
<feature type="transmembrane region" description="Helical" evidence="5">
    <location>
        <begin position="142"/>
        <end position="160"/>
    </location>
</feature>
<comment type="caution">
    <text evidence="6">The sequence shown here is derived from an EMBL/GenBank/DDBJ whole genome shotgun (WGS) entry which is preliminary data.</text>
</comment>
<dbReference type="EMBL" id="NAJM01000006">
    <property type="protein sequence ID" value="RVX73901.1"/>
    <property type="molecule type" value="Genomic_DNA"/>
</dbReference>
<comment type="subcellular location">
    <subcellularLocation>
        <location evidence="1">Membrane</location>
        <topology evidence="1">Multi-pass membrane protein</topology>
    </subcellularLocation>
</comment>
<sequence length="337" mass="37093">MEGQYFNETNPPEPWQAYGPNSTCTLDLCSVKWSVFTYRPSLAANIVFACLFGMAFFIHLYQGWRNKTYFFAGAILCGCAGEVIGYIGRISLYFNPFSFPAFVIATVTITLSPAFLCAAIYVTLSQVIIHLCPTCSRLNPRLAYALFIPCDLISLALQAAGGGVSSNSIGIDPAGTRLTLAGLGFQVATLTLFLCLAADYVGIYWRRHGKDIQHIDFPLNGSQVEMTATDEAASTQTTTSVQGTSRNVDGDGHKHHQLPPLSNRQFQIFLFFLTLSTVLILIRCCYRIAELKAGYFGHLFHDEPLFVALESMYVGEIRSLPSTPFFSILPPLSASRI</sequence>
<dbReference type="InterPro" id="IPR007568">
    <property type="entry name" value="RTA1"/>
</dbReference>
<keyword evidence="2 5" id="KW-0812">Transmembrane</keyword>
<dbReference type="VEuPathDB" id="FungiDB:PV10_03663"/>
<reference evidence="6 7" key="1">
    <citation type="submission" date="2017-03" db="EMBL/GenBank/DDBJ databases">
        <title>Genomes of endolithic fungi from Antarctica.</title>
        <authorList>
            <person name="Coleine C."/>
            <person name="Masonjones S."/>
            <person name="Stajich J.E."/>
        </authorList>
    </citation>
    <scope>NUCLEOTIDE SEQUENCE [LARGE SCALE GENOMIC DNA]</scope>
    <source>
        <strain evidence="6 7">CCFEE 6314</strain>
    </source>
</reference>
<dbReference type="GO" id="GO:0005886">
    <property type="term" value="C:plasma membrane"/>
    <property type="evidence" value="ECO:0007669"/>
    <property type="project" value="TreeGrafter"/>
</dbReference>
<feature type="transmembrane region" description="Helical" evidence="5">
    <location>
        <begin position="99"/>
        <end position="122"/>
    </location>
</feature>
<evidence type="ECO:0008006" key="8">
    <source>
        <dbReference type="Google" id="ProtNLM"/>
    </source>
</evidence>
<evidence type="ECO:0000256" key="5">
    <source>
        <dbReference type="SAM" id="Phobius"/>
    </source>
</evidence>
<organism evidence="6 7">
    <name type="scientific">Exophiala mesophila</name>
    <name type="common">Black yeast-like fungus</name>
    <dbReference type="NCBI Taxonomy" id="212818"/>
    <lineage>
        <taxon>Eukaryota</taxon>
        <taxon>Fungi</taxon>
        <taxon>Dikarya</taxon>
        <taxon>Ascomycota</taxon>
        <taxon>Pezizomycotina</taxon>
        <taxon>Eurotiomycetes</taxon>
        <taxon>Chaetothyriomycetidae</taxon>
        <taxon>Chaetothyriales</taxon>
        <taxon>Herpotrichiellaceae</taxon>
        <taxon>Exophiala</taxon>
    </lineage>
</organism>
<evidence type="ECO:0000256" key="1">
    <source>
        <dbReference type="ARBA" id="ARBA00004141"/>
    </source>
</evidence>
<evidence type="ECO:0000313" key="7">
    <source>
        <dbReference type="Proteomes" id="UP000288859"/>
    </source>
</evidence>
<dbReference type="PANTHER" id="PTHR31465">
    <property type="entry name" value="PROTEIN RTA1-RELATED"/>
    <property type="match status" value="1"/>
</dbReference>
<feature type="transmembrane region" description="Helical" evidence="5">
    <location>
        <begin position="268"/>
        <end position="289"/>
    </location>
</feature>
<keyword evidence="4 5" id="KW-0472">Membrane</keyword>
<evidence type="ECO:0000313" key="6">
    <source>
        <dbReference type="EMBL" id="RVX73901.1"/>
    </source>
</evidence>
<gene>
    <name evidence="6" type="ORF">B0A52_02791</name>
</gene>
<feature type="transmembrane region" description="Helical" evidence="5">
    <location>
        <begin position="42"/>
        <end position="61"/>
    </location>
</feature>
<evidence type="ECO:0000256" key="4">
    <source>
        <dbReference type="ARBA" id="ARBA00023136"/>
    </source>
</evidence>
<dbReference type="OrthoDB" id="4521223at2759"/>
<dbReference type="PANTHER" id="PTHR31465:SF9">
    <property type="entry name" value="SPHINGOID LONG-CHAIN BASE TRANSPORTER RSB1"/>
    <property type="match status" value="1"/>
</dbReference>
<dbReference type="Pfam" id="PF04479">
    <property type="entry name" value="RTA1"/>
    <property type="match status" value="1"/>
</dbReference>
<dbReference type="Proteomes" id="UP000288859">
    <property type="component" value="Unassembled WGS sequence"/>
</dbReference>
<evidence type="ECO:0000256" key="2">
    <source>
        <dbReference type="ARBA" id="ARBA00022692"/>
    </source>
</evidence>
<feature type="transmembrane region" description="Helical" evidence="5">
    <location>
        <begin position="180"/>
        <end position="205"/>
    </location>
</feature>
<accession>A0A438NDZ3</accession>
<name>A0A438NDZ3_EXOME</name>
<dbReference type="AlphaFoldDB" id="A0A438NDZ3"/>
<dbReference type="GO" id="GO:0000324">
    <property type="term" value="C:fungal-type vacuole"/>
    <property type="evidence" value="ECO:0007669"/>
    <property type="project" value="TreeGrafter"/>
</dbReference>
<feature type="transmembrane region" description="Helical" evidence="5">
    <location>
        <begin position="68"/>
        <end position="87"/>
    </location>
</feature>
<keyword evidence="3 5" id="KW-1133">Transmembrane helix</keyword>
<evidence type="ECO:0000256" key="3">
    <source>
        <dbReference type="ARBA" id="ARBA00022989"/>
    </source>
</evidence>
<protein>
    <recommendedName>
        <fullName evidence="8">Sphingoid long-chain base transporter RSB1</fullName>
    </recommendedName>
</protein>